<dbReference type="InterPro" id="IPR050627">
    <property type="entry name" value="Nitroreductase/BluB"/>
</dbReference>
<dbReference type="Pfam" id="PF00881">
    <property type="entry name" value="Nitroreductase"/>
    <property type="match status" value="1"/>
</dbReference>
<dbReference type="Pfam" id="PF01042">
    <property type="entry name" value="Ribonuc_L-PSP"/>
    <property type="match status" value="1"/>
</dbReference>
<accession>A0A3N1XI78</accession>
<dbReference type="SUPFAM" id="SSF55469">
    <property type="entry name" value="FMN-dependent nitroreductase-like"/>
    <property type="match status" value="1"/>
</dbReference>
<gene>
    <name evidence="3" type="ORF">EDD66_10961</name>
</gene>
<dbReference type="InterPro" id="IPR006175">
    <property type="entry name" value="YjgF/YER057c/UK114"/>
</dbReference>
<comment type="caution">
    <text evidence="3">The sequence shown here is derived from an EMBL/GenBank/DDBJ whole genome shotgun (WGS) entry which is preliminary data.</text>
</comment>
<keyword evidence="4" id="KW-1185">Reference proteome</keyword>
<protein>
    <submittedName>
        <fullName evidence="3">Endoribonuclease L-PSP</fullName>
    </submittedName>
</protein>
<dbReference type="AlphaFoldDB" id="A0A3N1XI78"/>
<dbReference type="Gene3D" id="3.40.109.10">
    <property type="entry name" value="NADH Oxidase"/>
    <property type="match status" value="1"/>
</dbReference>
<dbReference type="GO" id="GO:0005829">
    <property type="term" value="C:cytosol"/>
    <property type="evidence" value="ECO:0007669"/>
    <property type="project" value="TreeGrafter"/>
</dbReference>
<sequence>MENVKQTIIDAFNFRYACKKYDKSKVISKEDFHLILETGRLSPSSFGFEPWKFLVVQDEDLKEKLRPISWGTINSFDGASHFVIILARKKVDTIYSSEYVDSILNDMYNLNAMLEVYSRQFSTPYPARTTIGVSSLPLGAQVEIEMIARRKKCKENRSVYPKSTKG</sequence>
<evidence type="ECO:0000259" key="2">
    <source>
        <dbReference type="Pfam" id="PF00881"/>
    </source>
</evidence>
<dbReference type="InterPro" id="IPR000415">
    <property type="entry name" value="Nitroreductase-like"/>
</dbReference>
<dbReference type="CDD" id="cd00448">
    <property type="entry name" value="YjgF_YER057c_UK114_family"/>
    <property type="match status" value="1"/>
</dbReference>
<evidence type="ECO:0000313" key="4">
    <source>
        <dbReference type="Proteomes" id="UP000273083"/>
    </source>
</evidence>
<dbReference type="PANTHER" id="PTHR23026:SF125">
    <property type="entry name" value="OXYGEN-INSENSITIVE NAD(P)H NITROREDUCTASE"/>
    <property type="match status" value="1"/>
</dbReference>
<name>A0A3N1XI78_9FIRM</name>
<dbReference type="RefSeq" id="WP_123610215.1">
    <property type="nucleotide sequence ID" value="NZ_RJVG01000009.1"/>
</dbReference>
<dbReference type="OrthoDB" id="9783470at2"/>
<organism evidence="3 4">
    <name type="scientific">Mobilisporobacter senegalensis</name>
    <dbReference type="NCBI Taxonomy" id="1329262"/>
    <lineage>
        <taxon>Bacteria</taxon>
        <taxon>Bacillati</taxon>
        <taxon>Bacillota</taxon>
        <taxon>Clostridia</taxon>
        <taxon>Lachnospirales</taxon>
        <taxon>Lachnospiraceae</taxon>
        <taxon>Mobilisporobacter</taxon>
    </lineage>
</organism>
<dbReference type="InterPro" id="IPR029479">
    <property type="entry name" value="Nitroreductase"/>
</dbReference>
<dbReference type="GO" id="GO:0046857">
    <property type="term" value="F:oxidoreductase activity, acting on other nitrogenous compounds as donors, with NAD or NADP as acceptor"/>
    <property type="evidence" value="ECO:0007669"/>
    <property type="project" value="TreeGrafter"/>
</dbReference>
<evidence type="ECO:0000313" key="3">
    <source>
        <dbReference type="EMBL" id="ROR25851.1"/>
    </source>
</evidence>
<dbReference type="PANTHER" id="PTHR23026">
    <property type="entry name" value="NADPH NITROREDUCTASE"/>
    <property type="match status" value="1"/>
</dbReference>
<feature type="domain" description="Nitroreductase" evidence="2">
    <location>
        <begin position="15"/>
        <end position="83"/>
    </location>
</feature>
<proteinExistence type="predicted"/>
<dbReference type="Proteomes" id="UP000273083">
    <property type="component" value="Unassembled WGS sequence"/>
</dbReference>
<dbReference type="EMBL" id="RJVG01000009">
    <property type="protein sequence ID" value="ROR25851.1"/>
    <property type="molecule type" value="Genomic_DNA"/>
</dbReference>
<reference evidence="3 4" key="1">
    <citation type="submission" date="2018-11" db="EMBL/GenBank/DDBJ databases">
        <title>Genomic Encyclopedia of Type Strains, Phase IV (KMG-IV): sequencing the most valuable type-strain genomes for metagenomic binning, comparative biology and taxonomic classification.</title>
        <authorList>
            <person name="Goeker M."/>
        </authorList>
    </citation>
    <scope>NUCLEOTIDE SEQUENCE [LARGE SCALE GENOMIC DNA]</scope>
    <source>
        <strain evidence="3 4">DSM 26537</strain>
    </source>
</reference>
<evidence type="ECO:0000256" key="1">
    <source>
        <dbReference type="ARBA" id="ARBA00023027"/>
    </source>
</evidence>
<keyword evidence="1" id="KW-0520">NAD</keyword>
<dbReference type="GO" id="GO:0046256">
    <property type="term" value="P:2,4,6-trinitrotoluene catabolic process"/>
    <property type="evidence" value="ECO:0007669"/>
    <property type="project" value="TreeGrafter"/>
</dbReference>